<evidence type="ECO:0000313" key="2">
    <source>
        <dbReference type="EMBL" id="CAK0809080.1"/>
    </source>
</evidence>
<feature type="region of interest" description="Disordered" evidence="1">
    <location>
        <begin position="166"/>
        <end position="235"/>
    </location>
</feature>
<dbReference type="Proteomes" id="UP001189429">
    <property type="component" value="Unassembled WGS sequence"/>
</dbReference>
<evidence type="ECO:0000313" key="3">
    <source>
        <dbReference type="Proteomes" id="UP001189429"/>
    </source>
</evidence>
<dbReference type="EMBL" id="CAUYUJ010004313">
    <property type="protein sequence ID" value="CAK0809080.1"/>
    <property type="molecule type" value="Genomic_DNA"/>
</dbReference>
<feature type="compositionally biased region" description="Basic and acidic residues" evidence="1">
    <location>
        <begin position="166"/>
        <end position="177"/>
    </location>
</feature>
<sequence length="235" mass="26014">MPLHPRSSRTLPASHPDAGQESAADLAEQFAWYPTVEAPGSPDFREVLYSHYRGASREMREMLTSILHPEVDASPPGPSAATPVAQPSPPSPRPRLASCRRCPGTCCCLVRHSKKRRCATAMVPRHEVLAERARRESEIRILRAEKERLFAEKEHLARELKEAKAAKDAAVQEKEAAVQEAKAAKAPGLRRGSRRRPTLEPPAMIESAPPRQGKDETGSKGPSRKRSKQTSRRMP</sequence>
<organism evidence="2 3">
    <name type="scientific">Prorocentrum cordatum</name>
    <dbReference type="NCBI Taxonomy" id="2364126"/>
    <lineage>
        <taxon>Eukaryota</taxon>
        <taxon>Sar</taxon>
        <taxon>Alveolata</taxon>
        <taxon>Dinophyceae</taxon>
        <taxon>Prorocentrales</taxon>
        <taxon>Prorocentraceae</taxon>
        <taxon>Prorocentrum</taxon>
    </lineage>
</organism>
<reference evidence="2" key="1">
    <citation type="submission" date="2023-10" db="EMBL/GenBank/DDBJ databases">
        <authorList>
            <person name="Chen Y."/>
            <person name="Shah S."/>
            <person name="Dougan E. K."/>
            <person name="Thang M."/>
            <person name="Chan C."/>
        </authorList>
    </citation>
    <scope>NUCLEOTIDE SEQUENCE [LARGE SCALE GENOMIC DNA]</scope>
</reference>
<name>A0ABN9QS87_9DINO</name>
<feature type="region of interest" description="Disordered" evidence="1">
    <location>
        <begin position="1"/>
        <end position="24"/>
    </location>
</feature>
<feature type="region of interest" description="Disordered" evidence="1">
    <location>
        <begin position="70"/>
        <end position="96"/>
    </location>
</feature>
<proteinExistence type="predicted"/>
<feature type="compositionally biased region" description="Basic residues" evidence="1">
    <location>
        <begin position="222"/>
        <end position="235"/>
    </location>
</feature>
<accession>A0ABN9QS87</accession>
<evidence type="ECO:0000256" key="1">
    <source>
        <dbReference type="SAM" id="MobiDB-lite"/>
    </source>
</evidence>
<comment type="caution">
    <text evidence="2">The sequence shown here is derived from an EMBL/GenBank/DDBJ whole genome shotgun (WGS) entry which is preliminary data.</text>
</comment>
<keyword evidence="3" id="KW-1185">Reference proteome</keyword>
<gene>
    <name evidence="2" type="ORF">PCOR1329_LOCUS14420</name>
</gene>
<protein>
    <submittedName>
        <fullName evidence="2">Uncharacterized protein</fullName>
    </submittedName>
</protein>